<evidence type="ECO:0000313" key="4">
    <source>
        <dbReference type="Proteomes" id="UP000747399"/>
    </source>
</evidence>
<name>A0A8J4BBP6_9CHLO</name>
<proteinExistence type="predicted"/>
<gene>
    <name evidence="3" type="ORF">Vafri_11092</name>
</gene>
<feature type="region of interest" description="Disordered" evidence="2">
    <location>
        <begin position="40"/>
        <end position="78"/>
    </location>
</feature>
<accession>A0A8J4BBP6</accession>
<feature type="coiled-coil region" evidence="1">
    <location>
        <begin position="148"/>
        <end position="203"/>
    </location>
</feature>
<feature type="compositionally biased region" description="Polar residues" evidence="2">
    <location>
        <begin position="265"/>
        <end position="274"/>
    </location>
</feature>
<evidence type="ECO:0000313" key="3">
    <source>
        <dbReference type="EMBL" id="GIL55534.1"/>
    </source>
</evidence>
<keyword evidence="1" id="KW-0175">Coiled coil</keyword>
<reference evidence="3" key="1">
    <citation type="journal article" date="2021" name="Proc. Natl. Acad. Sci. U.S.A.">
        <title>Three genomes in the algal genus Volvox reveal the fate of a haploid sex-determining region after a transition to homothallism.</title>
        <authorList>
            <person name="Yamamoto K."/>
            <person name="Hamaji T."/>
            <person name="Kawai-Toyooka H."/>
            <person name="Matsuzaki R."/>
            <person name="Takahashi F."/>
            <person name="Nishimura Y."/>
            <person name="Kawachi M."/>
            <person name="Noguchi H."/>
            <person name="Minakuchi Y."/>
            <person name="Umen J.G."/>
            <person name="Toyoda A."/>
            <person name="Nozaki H."/>
        </authorList>
    </citation>
    <scope>NUCLEOTIDE SEQUENCE</scope>
    <source>
        <strain evidence="3">NIES-3780</strain>
    </source>
</reference>
<keyword evidence="4" id="KW-1185">Reference proteome</keyword>
<feature type="region of interest" description="Disordered" evidence="2">
    <location>
        <begin position="253"/>
        <end position="285"/>
    </location>
</feature>
<protein>
    <submittedName>
        <fullName evidence="3">Uncharacterized protein</fullName>
    </submittedName>
</protein>
<organism evidence="3 4">
    <name type="scientific">Volvox africanus</name>
    <dbReference type="NCBI Taxonomy" id="51714"/>
    <lineage>
        <taxon>Eukaryota</taxon>
        <taxon>Viridiplantae</taxon>
        <taxon>Chlorophyta</taxon>
        <taxon>core chlorophytes</taxon>
        <taxon>Chlorophyceae</taxon>
        <taxon>CS clade</taxon>
        <taxon>Chlamydomonadales</taxon>
        <taxon>Volvocaceae</taxon>
        <taxon>Volvox</taxon>
    </lineage>
</organism>
<evidence type="ECO:0000256" key="2">
    <source>
        <dbReference type="SAM" id="MobiDB-lite"/>
    </source>
</evidence>
<evidence type="ECO:0000256" key="1">
    <source>
        <dbReference type="SAM" id="Coils"/>
    </source>
</evidence>
<dbReference type="AlphaFoldDB" id="A0A8J4BBP6"/>
<feature type="compositionally biased region" description="Polar residues" evidence="2">
    <location>
        <begin position="63"/>
        <end position="72"/>
    </location>
</feature>
<comment type="caution">
    <text evidence="3">The sequence shown here is derived from an EMBL/GenBank/DDBJ whole genome shotgun (WGS) entry which is preliminary data.</text>
</comment>
<sequence>MKTGLRVDVAAAEAAAASDVQGTDNDPQRLLKLSHSLRYQLAQPPRNQSAPRDAPMSLPGALRNSTQASPRSPTAARDQSIPALAAHHLHQSQRLPPINGPGTKSGPYSGYASKAWLQGEFRQDLDELRRHVDEYVSKREQRAFDLERTALKAEIGHLQKRLAETEAQVVKLQTMLPDEEGEFKSLRAELDELEREADHFCDLYEREAKATSAALQGFRQAVEDIVFIEAEFHRIKQIIDQLPDVATKPLAGQPYGMVPSGAPHGTTSNGSPQGNKAAWTSAPNPLVDADSPRVCCGCLRFTTRRAENKTTQ</sequence>
<dbReference type="EMBL" id="BNCO01000021">
    <property type="protein sequence ID" value="GIL55534.1"/>
    <property type="molecule type" value="Genomic_DNA"/>
</dbReference>
<dbReference type="Proteomes" id="UP000747399">
    <property type="component" value="Unassembled WGS sequence"/>
</dbReference>
<dbReference type="Gene3D" id="1.10.287.1490">
    <property type="match status" value="1"/>
</dbReference>